<keyword evidence="3" id="KW-1185">Reference proteome</keyword>
<dbReference type="RefSeq" id="WP_377816470.1">
    <property type="nucleotide sequence ID" value="NZ_JBHRSJ010000035.1"/>
</dbReference>
<evidence type="ECO:0000259" key="1">
    <source>
        <dbReference type="Pfam" id="PF07157"/>
    </source>
</evidence>
<name>A0ABV7AXM6_9GAMM</name>
<reference evidence="3" key="1">
    <citation type="journal article" date="2019" name="Int. J. Syst. Evol. Microbiol.">
        <title>The Global Catalogue of Microorganisms (GCM) 10K type strain sequencing project: providing services to taxonomists for standard genome sequencing and annotation.</title>
        <authorList>
            <consortium name="The Broad Institute Genomics Platform"/>
            <consortium name="The Broad Institute Genome Sequencing Center for Infectious Disease"/>
            <person name="Wu L."/>
            <person name="Ma J."/>
        </authorList>
    </citation>
    <scope>NUCLEOTIDE SEQUENCE [LARGE SCALE GENOMIC DNA]</scope>
    <source>
        <strain evidence="3">KCTC 62195</strain>
    </source>
</reference>
<dbReference type="EMBL" id="JBHRSJ010000035">
    <property type="protein sequence ID" value="MFC2974339.1"/>
    <property type="molecule type" value="Genomic_DNA"/>
</dbReference>
<accession>A0ABV7AXM6</accession>
<evidence type="ECO:0000313" key="2">
    <source>
        <dbReference type="EMBL" id="MFC2974339.1"/>
    </source>
</evidence>
<organism evidence="2 3">
    <name type="scientific">Azotobacter bryophylli</name>
    <dbReference type="NCBI Taxonomy" id="1986537"/>
    <lineage>
        <taxon>Bacteria</taxon>
        <taxon>Pseudomonadati</taxon>
        <taxon>Pseudomonadota</taxon>
        <taxon>Gammaproteobacteria</taxon>
        <taxon>Pseudomonadales</taxon>
        <taxon>Pseudomonadaceae</taxon>
        <taxon>Azotobacter</taxon>
    </lineage>
</organism>
<gene>
    <name evidence="2" type="ORF">ACFOJE_19275</name>
</gene>
<comment type="caution">
    <text evidence="2">The sequence shown here is derived from an EMBL/GenBank/DDBJ whole genome shotgun (WGS) entry which is preliminary data.</text>
</comment>
<evidence type="ECO:0000313" key="3">
    <source>
        <dbReference type="Proteomes" id="UP001595457"/>
    </source>
</evidence>
<protein>
    <submittedName>
        <fullName evidence="2">DNA circularization protein</fullName>
    </submittedName>
</protein>
<proteinExistence type="predicted"/>
<sequence length="480" mass="50511">MAWRDEYRPGAFRGVPFHLKNSSSTGGRRTVLNEFPLRDTPDTEDMGRRARQFSLTMTLIGSDYMDQRDRLIEALETSGPGTLMHPFRGELRVAVLGDYSCEESTEQGGMARVSVTFVESGETPRPDSVVVQGFAGNEAADALEEDALSEFLDKFAVVGWVSSVAEEAQGMLGEAMSAVTDAVGYAEGLAGDAIGFAQNAAGKIMSGGGLLQGAGSFGTLMRRLTGSAQQLILSPGNLGGALLGMVRSISLGTGSPLQALRAQMSLFGLGSRAKSVSHSSRAGYQTPARAQMATNQAAVYTLIERAAVAEAVRLAVSKPASSPASSLASTSTAATTAGQIPSTVAISGGQWLATGAASLAVATGATPHRVNGVAFDNRDQAVEIRDQLLEELDRQQLTAAPERYRPLARLSTELIAEMNRTAASLVPLAHVTPTKTQPALLLAHRLYGDARQAEQIVTRNRIAHPGFVPGGIELEVLKNA</sequence>
<dbReference type="Proteomes" id="UP001595457">
    <property type="component" value="Unassembled WGS sequence"/>
</dbReference>
<dbReference type="InterPro" id="IPR009826">
    <property type="entry name" value="DNA_circ_N"/>
</dbReference>
<dbReference type="Pfam" id="PF07157">
    <property type="entry name" value="DNA_circ_N"/>
    <property type="match status" value="1"/>
</dbReference>
<feature type="domain" description="DNA circulation N-terminal" evidence="1">
    <location>
        <begin position="7"/>
        <end position="93"/>
    </location>
</feature>